<organism evidence="2 3">
    <name type="scientific">Dactylosporangium aurantiacum</name>
    <dbReference type="NCBI Taxonomy" id="35754"/>
    <lineage>
        <taxon>Bacteria</taxon>
        <taxon>Bacillati</taxon>
        <taxon>Actinomycetota</taxon>
        <taxon>Actinomycetes</taxon>
        <taxon>Micromonosporales</taxon>
        <taxon>Micromonosporaceae</taxon>
        <taxon>Dactylosporangium</taxon>
    </lineage>
</organism>
<dbReference type="InterPro" id="IPR007848">
    <property type="entry name" value="Small_mtfrase_dom"/>
</dbReference>
<dbReference type="Gene3D" id="3.40.50.150">
    <property type="entry name" value="Vaccinia Virus protein VP39"/>
    <property type="match status" value="1"/>
</dbReference>
<dbReference type="InterPro" id="IPR050320">
    <property type="entry name" value="N5-glutamine_MTase"/>
</dbReference>
<gene>
    <name evidence="2" type="ORF">Daura_29385</name>
</gene>
<dbReference type="Proteomes" id="UP001058003">
    <property type="component" value="Chromosome"/>
</dbReference>
<dbReference type="CDD" id="cd02440">
    <property type="entry name" value="AdoMet_MTases"/>
    <property type="match status" value="1"/>
</dbReference>
<dbReference type="InterPro" id="IPR002052">
    <property type="entry name" value="DNA_methylase_N6_adenine_CS"/>
</dbReference>
<reference evidence="2" key="1">
    <citation type="submission" date="2021-04" db="EMBL/GenBank/DDBJ databases">
        <title>Dactylosporangium aurantiacum NRRL B-8018 full assembly.</title>
        <authorList>
            <person name="Hartkoorn R.C."/>
            <person name="Beaudoing E."/>
            <person name="Hot D."/>
        </authorList>
    </citation>
    <scope>NUCLEOTIDE SEQUENCE</scope>
    <source>
        <strain evidence="2">NRRL B-8018</strain>
    </source>
</reference>
<protein>
    <submittedName>
        <fullName evidence="2">Class I SAM-dependent methyltransferase</fullName>
    </submittedName>
</protein>
<dbReference type="InterPro" id="IPR029063">
    <property type="entry name" value="SAM-dependent_MTases_sf"/>
</dbReference>
<sequence length="318" mass="33866">MTSLADAPVRADTALLRLGDALKDAGYAFTAVTPATYERVNGRPGNARGRALRDVLGWSRPFGPGDLPDRFVTLLDEAGVLHRDGDLWRATVRCSSYDGGLFFHSAYPPNAPDAVFFGPDTYRTADAVAGHLRTQDRPPRRAVDIGTGSGAVAVTVARHAPHAEVLAVDINPAALRFAAVNATLAGCGDRVRAVRSDLLSAVDGTFDLIVSNPPFMIDPDRRPYRHGGGEHGHDLPLAVLDTAVQRLTPGGSLVLFSGTGIVDGHDPLLAAADERLAGTDLRWSYREVDPDVYSENLDDSYAHAERIAVAVLTATRAA</sequence>
<dbReference type="Pfam" id="PF05175">
    <property type="entry name" value="MTS"/>
    <property type="match status" value="1"/>
</dbReference>
<dbReference type="KEGG" id="daur:Daura_29385"/>
<dbReference type="EMBL" id="CP073767">
    <property type="protein sequence ID" value="UWZ50909.1"/>
    <property type="molecule type" value="Genomic_DNA"/>
</dbReference>
<keyword evidence="3" id="KW-1185">Reference proteome</keyword>
<dbReference type="SUPFAM" id="SSF53335">
    <property type="entry name" value="S-adenosyl-L-methionine-dependent methyltransferases"/>
    <property type="match status" value="1"/>
</dbReference>
<accession>A0A9Q9I758</accession>
<dbReference type="GO" id="GO:0036009">
    <property type="term" value="F:protein-glutamine N-methyltransferase activity"/>
    <property type="evidence" value="ECO:0007669"/>
    <property type="project" value="TreeGrafter"/>
</dbReference>
<dbReference type="PANTHER" id="PTHR18895:SF74">
    <property type="entry name" value="MTRF1L RELEASE FACTOR GLUTAMINE METHYLTRANSFERASE"/>
    <property type="match status" value="1"/>
</dbReference>
<dbReference type="GO" id="GO:0032259">
    <property type="term" value="P:methylation"/>
    <property type="evidence" value="ECO:0007669"/>
    <property type="project" value="UniProtKB-KW"/>
</dbReference>
<proteinExistence type="predicted"/>
<evidence type="ECO:0000259" key="1">
    <source>
        <dbReference type="Pfam" id="PF05175"/>
    </source>
</evidence>
<evidence type="ECO:0000313" key="2">
    <source>
        <dbReference type="EMBL" id="UWZ50909.1"/>
    </source>
</evidence>
<keyword evidence="2" id="KW-0489">Methyltransferase</keyword>
<dbReference type="GO" id="GO:0003676">
    <property type="term" value="F:nucleic acid binding"/>
    <property type="evidence" value="ECO:0007669"/>
    <property type="project" value="InterPro"/>
</dbReference>
<dbReference type="OrthoDB" id="129465at2"/>
<evidence type="ECO:0000313" key="3">
    <source>
        <dbReference type="Proteomes" id="UP001058003"/>
    </source>
</evidence>
<dbReference type="PANTHER" id="PTHR18895">
    <property type="entry name" value="HEMK METHYLTRANSFERASE"/>
    <property type="match status" value="1"/>
</dbReference>
<name>A0A9Q9I758_9ACTN</name>
<keyword evidence="2" id="KW-0808">Transferase</keyword>
<dbReference type="RefSeq" id="WP_052386359.1">
    <property type="nucleotide sequence ID" value="NZ_CP073767.1"/>
</dbReference>
<dbReference type="PROSITE" id="PS00092">
    <property type="entry name" value="N6_MTASE"/>
    <property type="match status" value="1"/>
</dbReference>
<feature type="domain" description="Methyltransferase small" evidence="1">
    <location>
        <begin position="131"/>
        <end position="255"/>
    </location>
</feature>
<dbReference type="AlphaFoldDB" id="A0A9Q9I758"/>